<name>I1BMT6_RHIO9</name>
<dbReference type="VEuPathDB" id="FungiDB:RO3G_02220"/>
<evidence type="ECO:0000313" key="2">
    <source>
        <dbReference type="Proteomes" id="UP000009138"/>
    </source>
</evidence>
<evidence type="ECO:0000313" key="1">
    <source>
        <dbReference type="EMBL" id="EIE77516.1"/>
    </source>
</evidence>
<dbReference type="InParanoid" id="I1BMT6"/>
<organism evidence="1 2">
    <name type="scientific">Rhizopus delemar (strain RA 99-880 / ATCC MYA-4621 / FGSC 9543 / NRRL 43880)</name>
    <name type="common">Mucormycosis agent</name>
    <name type="synonym">Rhizopus arrhizus var. delemar</name>
    <dbReference type="NCBI Taxonomy" id="246409"/>
    <lineage>
        <taxon>Eukaryota</taxon>
        <taxon>Fungi</taxon>
        <taxon>Fungi incertae sedis</taxon>
        <taxon>Mucoromycota</taxon>
        <taxon>Mucoromycotina</taxon>
        <taxon>Mucoromycetes</taxon>
        <taxon>Mucorales</taxon>
        <taxon>Mucorineae</taxon>
        <taxon>Rhizopodaceae</taxon>
        <taxon>Rhizopus</taxon>
    </lineage>
</organism>
<dbReference type="EMBL" id="CH476732">
    <property type="protein sequence ID" value="EIE77516.1"/>
    <property type="molecule type" value="Genomic_DNA"/>
</dbReference>
<dbReference type="GeneID" id="93609192"/>
<dbReference type="AlphaFoldDB" id="I1BMT6"/>
<dbReference type="Proteomes" id="UP000009138">
    <property type="component" value="Unassembled WGS sequence"/>
</dbReference>
<keyword evidence="2" id="KW-1185">Reference proteome</keyword>
<gene>
    <name evidence="1" type="ORF">RO3G_02220</name>
</gene>
<proteinExistence type="predicted"/>
<accession>I1BMT6</accession>
<sequence length="130" mass="15435">MTLLLMKHIALKKINVEEEDQVKLQGLDVSLMSYLKTYYVNRLHMFDEANNLTDESVHSQLSLLNEDQRTELKRIFRIELGRSDTYCDIIKEKIEGSYYECQHGRSWWGILSHSIAIINSEWIFAYFVDR</sequence>
<reference evidence="1 2" key="1">
    <citation type="journal article" date="2009" name="PLoS Genet.">
        <title>Genomic analysis of the basal lineage fungus Rhizopus oryzae reveals a whole-genome duplication.</title>
        <authorList>
            <person name="Ma L.-J."/>
            <person name="Ibrahim A.S."/>
            <person name="Skory C."/>
            <person name="Grabherr M.G."/>
            <person name="Burger G."/>
            <person name="Butler M."/>
            <person name="Elias M."/>
            <person name="Idnurm A."/>
            <person name="Lang B.F."/>
            <person name="Sone T."/>
            <person name="Abe A."/>
            <person name="Calvo S.E."/>
            <person name="Corrochano L.M."/>
            <person name="Engels R."/>
            <person name="Fu J."/>
            <person name="Hansberg W."/>
            <person name="Kim J.-M."/>
            <person name="Kodira C.D."/>
            <person name="Koehrsen M.J."/>
            <person name="Liu B."/>
            <person name="Miranda-Saavedra D."/>
            <person name="O'Leary S."/>
            <person name="Ortiz-Castellanos L."/>
            <person name="Poulter R."/>
            <person name="Rodriguez-Romero J."/>
            <person name="Ruiz-Herrera J."/>
            <person name="Shen Y.-Q."/>
            <person name="Zeng Q."/>
            <person name="Galagan J."/>
            <person name="Birren B.W."/>
            <person name="Cuomo C.A."/>
            <person name="Wickes B.L."/>
        </authorList>
    </citation>
    <scope>NUCLEOTIDE SEQUENCE [LARGE SCALE GENOMIC DNA]</scope>
    <source>
        <strain evidence="2">RA 99-880 / ATCC MYA-4621 / FGSC 9543 / NRRL 43880</strain>
    </source>
</reference>
<dbReference type="RefSeq" id="XP_067512912.1">
    <property type="nucleotide sequence ID" value="XM_067656811.1"/>
</dbReference>
<protein>
    <submittedName>
        <fullName evidence="1">Uncharacterized protein</fullName>
    </submittedName>
</protein>